<dbReference type="RefSeq" id="WP_326840711.1">
    <property type="nucleotide sequence ID" value="NZ_SVNY01000005.1"/>
</dbReference>
<protein>
    <submittedName>
        <fullName evidence="8">[FeFe] hydrogenase H-cluster radical SAM maturase HydG</fullName>
    </submittedName>
</protein>
<dbReference type="Gene3D" id="3.20.20.70">
    <property type="entry name" value="Aldolase class I"/>
    <property type="match status" value="1"/>
</dbReference>
<name>A0A928Q4G5_9FIRM</name>
<dbReference type="InterPro" id="IPR024007">
    <property type="entry name" value="FeFe-hyd_mat_HydG"/>
</dbReference>
<dbReference type="GO" id="GO:0051539">
    <property type="term" value="F:4 iron, 4 sulfur cluster binding"/>
    <property type="evidence" value="ECO:0007669"/>
    <property type="project" value="UniProtKB-KW"/>
</dbReference>
<dbReference type="SFLD" id="SFLDF00319">
    <property type="entry name" value="Fe_hydrogenase_maturase_(HydG"/>
    <property type="match status" value="1"/>
</dbReference>
<comment type="cofactor">
    <cofactor evidence="1">
        <name>[4Fe-4S] cluster</name>
        <dbReference type="ChEBI" id="CHEBI:49883"/>
    </cofactor>
</comment>
<dbReference type="InterPro" id="IPR007197">
    <property type="entry name" value="rSAM"/>
</dbReference>
<evidence type="ECO:0000259" key="7">
    <source>
        <dbReference type="PROSITE" id="PS51918"/>
    </source>
</evidence>
<dbReference type="PANTHER" id="PTHR43583">
    <property type="entry name" value="2-IMINOACETATE SYNTHASE"/>
    <property type="match status" value="1"/>
</dbReference>
<dbReference type="GO" id="GO:0042364">
    <property type="term" value="P:water-soluble vitamin biosynthetic process"/>
    <property type="evidence" value="ECO:0007669"/>
    <property type="project" value="UniProtKB-ARBA"/>
</dbReference>
<dbReference type="SMART" id="SM00876">
    <property type="entry name" value="BATS"/>
    <property type="match status" value="1"/>
</dbReference>
<evidence type="ECO:0000256" key="2">
    <source>
        <dbReference type="ARBA" id="ARBA00022485"/>
    </source>
</evidence>
<evidence type="ECO:0000256" key="5">
    <source>
        <dbReference type="ARBA" id="ARBA00023004"/>
    </source>
</evidence>
<evidence type="ECO:0000313" key="9">
    <source>
        <dbReference type="Proteomes" id="UP000754750"/>
    </source>
</evidence>
<gene>
    <name evidence="8" type="primary">hydG</name>
    <name evidence="8" type="ORF">E7512_10260</name>
</gene>
<dbReference type="Proteomes" id="UP000754750">
    <property type="component" value="Unassembled WGS sequence"/>
</dbReference>
<reference evidence="8" key="1">
    <citation type="submission" date="2019-04" db="EMBL/GenBank/DDBJ databases">
        <title>Evolution of Biomass-Degrading Anaerobic Consortia Revealed by Metagenomics.</title>
        <authorList>
            <person name="Peng X."/>
        </authorList>
    </citation>
    <scope>NUCLEOTIDE SEQUENCE</scope>
    <source>
        <strain evidence="8">SIG551</strain>
    </source>
</reference>
<keyword evidence="2" id="KW-0004">4Fe-4S</keyword>
<evidence type="ECO:0000256" key="1">
    <source>
        <dbReference type="ARBA" id="ARBA00001966"/>
    </source>
</evidence>
<evidence type="ECO:0000313" key="8">
    <source>
        <dbReference type="EMBL" id="MBE6833941.1"/>
    </source>
</evidence>
<dbReference type="SFLD" id="SFLDS00029">
    <property type="entry name" value="Radical_SAM"/>
    <property type="match status" value="1"/>
</dbReference>
<dbReference type="InterPro" id="IPR013785">
    <property type="entry name" value="Aldolase_TIM"/>
</dbReference>
<keyword evidence="6" id="KW-0411">Iron-sulfur</keyword>
<dbReference type="Pfam" id="PF04055">
    <property type="entry name" value="Radical_SAM"/>
    <property type="match status" value="1"/>
</dbReference>
<dbReference type="AlphaFoldDB" id="A0A928Q4G5"/>
<organism evidence="8 9">
    <name type="scientific">Faecalispora sporosphaeroides</name>
    <dbReference type="NCBI Taxonomy" id="1549"/>
    <lineage>
        <taxon>Bacteria</taxon>
        <taxon>Bacillati</taxon>
        <taxon>Bacillota</taxon>
        <taxon>Clostridia</taxon>
        <taxon>Eubacteriales</taxon>
        <taxon>Oscillospiraceae</taxon>
        <taxon>Faecalispora</taxon>
    </lineage>
</organism>
<dbReference type="InterPro" id="IPR058240">
    <property type="entry name" value="rSAM_sf"/>
</dbReference>
<dbReference type="EMBL" id="SVNY01000005">
    <property type="protein sequence ID" value="MBE6833941.1"/>
    <property type="molecule type" value="Genomic_DNA"/>
</dbReference>
<dbReference type="Pfam" id="PF06968">
    <property type="entry name" value="BATS"/>
    <property type="match status" value="1"/>
</dbReference>
<comment type="caution">
    <text evidence="8">The sequence shown here is derived from an EMBL/GenBank/DDBJ whole genome shotgun (WGS) entry which is preliminary data.</text>
</comment>
<evidence type="ECO:0000256" key="4">
    <source>
        <dbReference type="ARBA" id="ARBA00022723"/>
    </source>
</evidence>
<evidence type="ECO:0000256" key="6">
    <source>
        <dbReference type="ARBA" id="ARBA00023014"/>
    </source>
</evidence>
<keyword evidence="3" id="KW-0949">S-adenosyl-L-methionine</keyword>
<evidence type="ECO:0000256" key="3">
    <source>
        <dbReference type="ARBA" id="ARBA00022691"/>
    </source>
</evidence>
<proteinExistence type="predicted"/>
<dbReference type="GO" id="GO:0044272">
    <property type="term" value="P:sulfur compound biosynthetic process"/>
    <property type="evidence" value="ECO:0007669"/>
    <property type="project" value="UniProtKB-ARBA"/>
</dbReference>
<sequence>MQLDHDRIYQLLEQAKNSTQKQCEAAVCRAENGEALDYLDIALLLEITEPELLARIYRVAGNIKKKIYGNRVVLFAPLYVSNHCVNNCVYCGFQHCNEMPRRRLTREEIQQEVRALERMGHKRLALEAGEDPVNCDIQYILNALDAIYDTKLDNGSIRRVNVNIAATTVEEYRMLHEKGIGTYILFQETYHKPTYEAMHPHCRKSNYDYHLTAFDRAMEAGIEDVGAGVLFGLYDPKFEVLGLMMHNAHLEERFGVGFHTISMPRLKQAEGMSLKDFPHLVDDETFKHLVAILRIAVPYTGIIMSTRESAQMRDEVLRYGVSQISAGSNTEIGGYHQEEAPHEAIPGQFQLSDERRPLEVIKTLIENGYIPSYCTACYRQGRTGDRFMQLAKSGTIQNTCTPNALMTLLEYMLDYGDPELSEMGGHLLENELNKIENPNVQRIVRRNIERMRAGERDLFL</sequence>
<dbReference type="PROSITE" id="PS51918">
    <property type="entry name" value="RADICAL_SAM"/>
    <property type="match status" value="1"/>
</dbReference>
<keyword evidence="4" id="KW-0479">Metal-binding</keyword>
<dbReference type="GO" id="GO:0003824">
    <property type="term" value="F:catalytic activity"/>
    <property type="evidence" value="ECO:0007669"/>
    <property type="project" value="InterPro"/>
</dbReference>
<feature type="domain" description="Radical SAM core" evidence="7">
    <location>
        <begin position="68"/>
        <end position="307"/>
    </location>
</feature>
<dbReference type="InterPro" id="IPR010722">
    <property type="entry name" value="BATS_dom"/>
</dbReference>
<dbReference type="NCBIfam" id="TIGR03955">
    <property type="entry name" value="rSAM_HydG"/>
    <property type="match status" value="1"/>
</dbReference>
<accession>A0A928Q4G5</accession>
<dbReference type="GO" id="GO:0046872">
    <property type="term" value="F:metal ion binding"/>
    <property type="evidence" value="ECO:0007669"/>
    <property type="project" value="UniProtKB-KW"/>
</dbReference>
<dbReference type="PANTHER" id="PTHR43583:SF2">
    <property type="entry name" value="THIAZOLE BIOSYNTHESIS PROTEIN"/>
    <property type="match status" value="1"/>
</dbReference>
<dbReference type="SFLD" id="SFLDG01060">
    <property type="entry name" value="BATS_domain_containing"/>
    <property type="match status" value="1"/>
</dbReference>
<dbReference type="InterPro" id="IPR034428">
    <property type="entry name" value="ThiH/NoCL/HydG-like"/>
</dbReference>
<dbReference type="SFLD" id="SFLDG01081">
    <property type="entry name" value="cleavage_of_the_Ca-Cb_bond_in"/>
    <property type="match status" value="1"/>
</dbReference>
<dbReference type="SUPFAM" id="SSF102114">
    <property type="entry name" value="Radical SAM enzymes"/>
    <property type="match status" value="1"/>
</dbReference>
<keyword evidence="5" id="KW-0408">Iron</keyword>